<keyword evidence="10" id="KW-1185">Reference proteome</keyword>
<proteinExistence type="predicted"/>
<sequence>MLRFIAADLRRHLAGVLAILAIVALATALGVAVTLQERTLRLGSARAADAFDLVIGAPGAETQLVLSSVFLQAAPLPLMRGSVLAGLLADPRVAWAAPIGFGDEVEGLPIVGTSPALIAGLGGVTEGSVFARLDEAVIGAAVPFRIGDRFRPMHGHASEGGEVHAGVSCEVVGRLKPTGTPWDRAVLVPIEAVWRLHAHAATEHAQKDGPQAAHDPAGHDEARPDEVAHGAGDPAFHVPLDPAALADPGAPGLPAILVKPRSVADAYRLRQSYRGETTLAVFPAEVLTRLYGVLGDARLVLGAVAYGAQALVGAAILIAILVHVLQRRRQIGALRAFGAPRLAVLAIVWGEVFLVLGLGLLAGIGLGYVAAQVLSSHVAGATGVPMPVGFVREDVLPLAGLLLAGALIALVPAVLAYRQSPAAALR</sequence>
<dbReference type="PANTHER" id="PTHR43738">
    <property type="entry name" value="ABC TRANSPORTER, MEMBRANE PROTEIN"/>
    <property type="match status" value="1"/>
</dbReference>
<feature type="region of interest" description="Disordered" evidence="6">
    <location>
        <begin position="201"/>
        <end position="233"/>
    </location>
</feature>
<reference evidence="9 10" key="1">
    <citation type="submission" date="2022-04" db="EMBL/GenBank/DDBJ databases">
        <authorList>
            <person name="Grouzdev D.S."/>
            <person name="Pantiukh K.S."/>
            <person name="Krutkina M.S."/>
        </authorList>
    </citation>
    <scope>NUCLEOTIDE SEQUENCE [LARGE SCALE GENOMIC DNA]</scope>
    <source>
        <strain evidence="9 10">6x-1</strain>
    </source>
</reference>
<dbReference type="PANTHER" id="PTHR43738:SF2">
    <property type="entry name" value="ABC TRANSPORTER PERMEASE"/>
    <property type="match status" value="1"/>
</dbReference>
<evidence type="ECO:0000313" key="10">
    <source>
        <dbReference type="Proteomes" id="UP001203284"/>
    </source>
</evidence>
<evidence type="ECO:0000256" key="5">
    <source>
        <dbReference type="ARBA" id="ARBA00023136"/>
    </source>
</evidence>
<evidence type="ECO:0000256" key="3">
    <source>
        <dbReference type="ARBA" id="ARBA00022692"/>
    </source>
</evidence>
<dbReference type="EMBL" id="JALKCH010000005">
    <property type="protein sequence ID" value="MCK0196938.1"/>
    <property type="molecule type" value="Genomic_DNA"/>
</dbReference>
<feature type="domain" description="ABC3 transporter permease C-terminal" evidence="8">
    <location>
        <begin position="308"/>
        <end position="418"/>
    </location>
</feature>
<organism evidence="9 10">
    <name type="scientific">Ancylobacter crimeensis</name>
    <dbReference type="NCBI Taxonomy" id="2579147"/>
    <lineage>
        <taxon>Bacteria</taxon>
        <taxon>Pseudomonadati</taxon>
        <taxon>Pseudomonadota</taxon>
        <taxon>Alphaproteobacteria</taxon>
        <taxon>Hyphomicrobiales</taxon>
        <taxon>Xanthobacteraceae</taxon>
        <taxon>Ancylobacter</taxon>
    </lineage>
</organism>
<evidence type="ECO:0000256" key="1">
    <source>
        <dbReference type="ARBA" id="ARBA00004651"/>
    </source>
</evidence>
<dbReference type="Proteomes" id="UP001203284">
    <property type="component" value="Unassembled WGS sequence"/>
</dbReference>
<dbReference type="RefSeq" id="WP_247028457.1">
    <property type="nucleotide sequence ID" value="NZ_JALKCH010000005.1"/>
</dbReference>
<evidence type="ECO:0000256" key="6">
    <source>
        <dbReference type="SAM" id="MobiDB-lite"/>
    </source>
</evidence>
<dbReference type="InterPro" id="IPR051125">
    <property type="entry name" value="ABC-4/HrtB_transporter"/>
</dbReference>
<dbReference type="InterPro" id="IPR003838">
    <property type="entry name" value="ABC3_permease_C"/>
</dbReference>
<feature type="transmembrane region" description="Helical" evidence="7">
    <location>
        <begin position="342"/>
        <end position="375"/>
    </location>
</feature>
<protein>
    <submittedName>
        <fullName evidence="9">FtsX-like permease family protein</fullName>
    </submittedName>
</protein>
<keyword evidence="4 7" id="KW-1133">Transmembrane helix</keyword>
<feature type="transmembrane region" description="Helical" evidence="7">
    <location>
        <begin position="299"/>
        <end position="322"/>
    </location>
</feature>
<keyword evidence="3 7" id="KW-0812">Transmembrane</keyword>
<accession>A0ABT0DAE5</accession>
<evidence type="ECO:0000256" key="2">
    <source>
        <dbReference type="ARBA" id="ARBA00022475"/>
    </source>
</evidence>
<keyword evidence="2" id="KW-1003">Cell membrane</keyword>
<feature type="compositionally biased region" description="Basic and acidic residues" evidence="6">
    <location>
        <begin position="216"/>
        <end position="228"/>
    </location>
</feature>
<comment type="caution">
    <text evidence="9">The sequence shown here is derived from an EMBL/GenBank/DDBJ whole genome shotgun (WGS) entry which is preliminary data.</text>
</comment>
<comment type="subcellular location">
    <subcellularLocation>
        <location evidence="1">Cell membrane</location>
        <topology evidence="1">Multi-pass membrane protein</topology>
    </subcellularLocation>
</comment>
<dbReference type="Pfam" id="PF02687">
    <property type="entry name" value="FtsX"/>
    <property type="match status" value="1"/>
</dbReference>
<feature type="transmembrane region" description="Helical" evidence="7">
    <location>
        <begin position="395"/>
        <end position="417"/>
    </location>
</feature>
<evidence type="ECO:0000256" key="4">
    <source>
        <dbReference type="ARBA" id="ARBA00022989"/>
    </source>
</evidence>
<keyword evidence="5 7" id="KW-0472">Membrane</keyword>
<evidence type="ECO:0000259" key="8">
    <source>
        <dbReference type="Pfam" id="PF02687"/>
    </source>
</evidence>
<name>A0ABT0DAE5_9HYPH</name>
<gene>
    <name evidence="9" type="ORF">MWN34_08430</name>
</gene>
<evidence type="ECO:0000313" key="9">
    <source>
        <dbReference type="EMBL" id="MCK0196938.1"/>
    </source>
</evidence>
<evidence type="ECO:0000256" key="7">
    <source>
        <dbReference type="SAM" id="Phobius"/>
    </source>
</evidence>